<dbReference type="GO" id="GO:0008768">
    <property type="term" value="F:UDP-sugar diphosphatase activity"/>
    <property type="evidence" value="ECO:0007669"/>
    <property type="project" value="TreeGrafter"/>
</dbReference>
<accession>A0AAV5TJH0</accession>
<feature type="compositionally biased region" description="Acidic residues" evidence="2">
    <location>
        <begin position="572"/>
        <end position="584"/>
    </location>
</feature>
<evidence type="ECO:0000259" key="3">
    <source>
        <dbReference type="PROSITE" id="PS51462"/>
    </source>
</evidence>
<protein>
    <recommendedName>
        <fullName evidence="3">Nudix hydrolase domain-containing protein</fullName>
    </recommendedName>
</protein>
<dbReference type="GO" id="GO:0006753">
    <property type="term" value="P:nucleoside phosphate metabolic process"/>
    <property type="evidence" value="ECO:0007669"/>
    <property type="project" value="TreeGrafter"/>
</dbReference>
<evidence type="ECO:0000313" key="5">
    <source>
        <dbReference type="Proteomes" id="UP001432027"/>
    </source>
</evidence>
<keyword evidence="5" id="KW-1185">Reference proteome</keyword>
<sequence length="595" mass="70349">RLRPFHAPSVSISGFQENVKPSFPQSYQLIVEQDGRQHKFEFVPQPERVAILLFHRKQRRFMVLRRFRSEVFVSRVMTLPGNEGKKVHEIDWSLYDRERGCTTELCIGEVEERKEHIDDTALAVLEEEWGYRVDKKYLKHVKTFVTGVTKSGAPCHIYYAELDKAEKIREGRVEKRQEVQRVWLGMATAQVEVKRKESDPLLVSSLNLFAFHWWFHTMHHSAMLPTMEKSLLFGVDIRSAVSARREFESEMEKGPMEGRMRWQQPSTIETAPSRYPKMMMKYLIMGLDKSCDMTMRPDTVAILIKDDEKKEWIMTRRFRPAVCIGRVRTLPENEGKSLEEIDFSAYPGVWAYTQELASGEILEGETARNAVLRVAAANLGYRIRKEELKFVARLVDGSSGRGESKHLFYAECREEDRIENWKEVEGIERISFPRWKYALHLSSLSSPPSVFVVQQWLMWSEKRPTEEEDEVVKERREKRKEERRKIKQKWKEEDDAEWKKNYDEEKRLEKEKLEKERVEREKKEEEEKRKAEGEERNGETEVKEGENEVRKRRNDTSDEEIGMKRRRKDTVEGGDEVRDEEIEEDRPQSGNDAME</sequence>
<dbReference type="PROSITE" id="PS51462">
    <property type="entry name" value="NUDIX"/>
    <property type="match status" value="1"/>
</dbReference>
<dbReference type="InterPro" id="IPR015797">
    <property type="entry name" value="NUDIX_hydrolase-like_dom_sf"/>
</dbReference>
<comment type="caution">
    <text evidence="4">The sequence shown here is derived from an EMBL/GenBank/DDBJ whole genome shotgun (WGS) entry which is preliminary data.</text>
</comment>
<dbReference type="Gene3D" id="3.90.79.10">
    <property type="entry name" value="Nucleoside Triphosphate Pyrophosphohydrolase"/>
    <property type="match status" value="2"/>
</dbReference>
<dbReference type="PANTHER" id="PTHR11839:SF15">
    <property type="entry name" value="URIDINE DIPHOSPHATE GLUCOSE PYROPHOSPHATASE NUDT14"/>
    <property type="match status" value="1"/>
</dbReference>
<feature type="compositionally biased region" description="Basic and acidic residues" evidence="2">
    <location>
        <begin position="513"/>
        <end position="549"/>
    </location>
</feature>
<reference evidence="4" key="1">
    <citation type="submission" date="2023-10" db="EMBL/GenBank/DDBJ databases">
        <title>Genome assembly of Pristionchus species.</title>
        <authorList>
            <person name="Yoshida K."/>
            <person name="Sommer R.J."/>
        </authorList>
    </citation>
    <scope>NUCLEOTIDE SEQUENCE</scope>
    <source>
        <strain evidence="4">RS0144</strain>
    </source>
</reference>
<evidence type="ECO:0000313" key="4">
    <source>
        <dbReference type="EMBL" id="GMS94446.1"/>
    </source>
</evidence>
<dbReference type="InterPro" id="IPR000086">
    <property type="entry name" value="NUDIX_hydrolase_dom"/>
</dbReference>
<evidence type="ECO:0000256" key="2">
    <source>
        <dbReference type="SAM" id="MobiDB-lite"/>
    </source>
</evidence>
<organism evidence="4 5">
    <name type="scientific">Pristionchus entomophagus</name>
    <dbReference type="NCBI Taxonomy" id="358040"/>
    <lineage>
        <taxon>Eukaryota</taxon>
        <taxon>Metazoa</taxon>
        <taxon>Ecdysozoa</taxon>
        <taxon>Nematoda</taxon>
        <taxon>Chromadorea</taxon>
        <taxon>Rhabditida</taxon>
        <taxon>Rhabditina</taxon>
        <taxon>Diplogasteromorpha</taxon>
        <taxon>Diplogasteroidea</taxon>
        <taxon>Neodiplogasteridae</taxon>
        <taxon>Pristionchus</taxon>
    </lineage>
</organism>
<feature type="domain" description="Nudix hydrolase" evidence="3">
    <location>
        <begin position="295"/>
        <end position="454"/>
    </location>
</feature>
<keyword evidence="1" id="KW-0378">Hydrolase</keyword>
<dbReference type="AlphaFoldDB" id="A0AAV5TJH0"/>
<name>A0AAV5TJH0_9BILA</name>
<feature type="region of interest" description="Disordered" evidence="2">
    <location>
        <begin position="513"/>
        <end position="595"/>
    </location>
</feature>
<evidence type="ECO:0000256" key="1">
    <source>
        <dbReference type="ARBA" id="ARBA00022801"/>
    </source>
</evidence>
<feature type="non-terminal residue" evidence="4">
    <location>
        <position position="1"/>
    </location>
</feature>
<dbReference type="GO" id="GO:0019693">
    <property type="term" value="P:ribose phosphate metabolic process"/>
    <property type="evidence" value="ECO:0007669"/>
    <property type="project" value="TreeGrafter"/>
</dbReference>
<proteinExistence type="predicted"/>
<dbReference type="SUPFAM" id="SSF55811">
    <property type="entry name" value="Nudix"/>
    <property type="match status" value="2"/>
</dbReference>
<gene>
    <name evidence="4" type="ORF">PENTCL1PPCAC_16621</name>
</gene>
<dbReference type="EMBL" id="BTSX01000004">
    <property type="protein sequence ID" value="GMS94446.1"/>
    <property type="molecule type" value="Genomic_DNA"/>
</dbReference>
<dbReference type="PANTHER" id="PTHR11839">
    <property type="entry name" value="UDP/ADP-SUGAR PYROPHOSPHATASE"/>
    <property type="match status" value="1"/>
</dbReference>
<dbReference type="Proteomes" id="UP001432027">
    <property type="component" value="Unassembled WGS sequence"/>
</dbReference>